<feature type="domain" description="Tyr recombinase" evidence="4">
    <location>
        <begin position="1"/>
        <end position="145"/>
    </location>
</feature>
<dbReference type="GO" id="GO:0015074">
    <property type="term" value="P:DNA integration"/>
    <property type="evidence" value="ECO:0007669"/>
    <property type="project" value="UniProtKB-KW"/>
</dbReference>
<dbReference type="PANTHER" id="PTHR30629">
    <property type="entry name" value="PROPHAGE INTEGRASE"/>
    <property type="match status" value="1"/>
</dbReference>
<dbReference type="SUPFAM" id="SSF56349">
    <property type="entry name" value="DNA breaking-rejoining enzymes"/>
    <property type="match status" value="1"/>
</dbReference>
<organism evidence="5 6">
    <name type="scientific">Brucella grignonensis</name>
    <dbReference type="NCBI Taxonomy" id="94627"/>
    <lineage>
        <taxon>Bacteria</taxon>
        <taxon>Pseudomonadati</taxon>
        <taxon>Pseudomonadota</taxon>
        <taxon>Alphaproteobacteria</taxon>
        <taxon>Hyphomicrobiales</taxon>
        <taxon>Brucellaceae</taxon>
        <taxon>Brucella/Ochrobactrum group</taxon>
        <taxon>Brucella</taxon>
    </lineage>
</organism>
<name>A0A256F2Y7_9HYPH</name>
<accession>A0A256F2Y7</accession>
<dbReference type="InterPro" id="IPR013762">
    <property type="entry name" value="Integrase-like_cat_sf"/>
</dbReference>
<keyword evidence="6" id="KW-1185">Reference proteome</keyword>
<gene>
    <name evidence="5" type="ORF">CEV33_2943</name>
</gene>
<dbReference type="PANTHER" id="PTHR30629:SF2">
    <property type="entry name" value="PROPHAGE INTEGRASE INTS-RELATED"/>
    <property type="match status" value="1"/>
</dbReference>
<dbReference type="Gene3D" id="1.10.443.10">
    <property type="entry name" value="Intergrase catalytic core"/>
    <property type="match status" value="1"/>
</dbReference>
<dbReference type="InterPro" id="IPR002104">
    <property type="entry name" value="Integrase_catalytic"/>
</dbReference>
<evidence type="ECO:0000259" key="4">
    <source>
        <dbReference type="PROSITE" id="PS51898"/>
    </source>
</evidence>
<evidence type="ECO:0000256" key="1">
    <source>
        <dbReference type="ARBA" id="ARBA00008857"/>
    </source>
</evidence>
<keyword evidence="3" id="KW-0233">DNA recombination</keyword>
<dbReference type="PROSITE" id="PS51898">
    <property type="entry name" value="TYR_RECOMBINASE"/>
    <property type="match status" value="1"/>
</dbReference>
<evidence type="ECO:0000256" key="2">
    <source>
        <dbReference type="ARBA" id="ARBA00022908"/>
    </source>
</evidence>
<keyword evidence="2" id="KW-0229">DNA integration</keyword>
<dbReference type="OrthoDB" id="7615137at2"/>
<dbReference type="Pfam" id="PF00589">
    <property type="entry name" value="Phage_integrase"/>
    <property type="match status" value="1"/>
</dbReference>
<evidence type="ECO:0000313" key="6">
    <source>
        <dbReference type="Proteomes" id="UP000216478"/>
    </source>
</evidence>
<dbReference type="GO" id="GO:0003677">
    <property type="term" value="F:DNA binding"/>
    <property type="evidence" value="ECO:0007669"/>
    <property type="project" value="InterPro"/>
</dbReference>
<sequence>MRRGEIIGLRWNEIDLDGRCLHLKDSKTGESVRPLGHTAVDLLRSVRKRNEKGDFVFPAERKDAAAFGGLPKAYQRIVEHADLKEAENVALSDLTLHGLRHGFATTADNLGLTLPTVAALLGHAAGGVTASYVARVDAVLSAAADKVAKEVASMMGDKRSGSIIEHPSARKRA</sequence>
<reference evidence="5 6" key="1">
    <citation type="submission" date="2017-07" db="EMBL/GenBank/DDBJ databases">
        <title>Phylogenetic study on the rhizospheric bacterium Ochrobactrum sp. A44.</title>
        <authorList>
            <person name="Krzyzanowska D.M."/>
            <person name="Ossowicki A."/>
            <person name="Rajewska M."/>
            <person name="Maciag T."/>
            <person name="Kaczynski Z."/>
            <person name="Czerwicka M."/>
            <person name="Jafra S."/>
        </authorList>
    </citation>
    <scope>NUCLEOTIDE SEQUENCE [LARGE SCALE GENOMIC DNA]</scope>
    <source>
        <strain evidence="5 6">OgA9a</strain>
    </source>
</reference>
<dbReference type="EMBL" id="NNRL01000164">
    <property type="protein sequence ID" value="OYR09214.1"/>
    <property type="molecule type" value="Genomic_DNA"/>
</dbReference>
<dbReference type="InterPro" id="IPR050808">
    <property type="entry name" value="Phage_Integrase"/>
</dbReference>
<evidence type="ECO:0000256" key="3">
    <source>
        <dbReference type="ARBA" id="ARBA00023172"/>
    </source>
</evidence>
<dbReference type="AlphaFoldDB" id="A0A256F2Y7"/>
<comment type="caution">
    <text evidence="5">The sequence shown here is derived from an EMBL/GenBank/DDBJ whole genome shotgun (WGS) entry which is preliminary data.</text>
</comment>
<evidence type="ECO:0000313" key="5">
    <source>
        <dbReference type="EMBL" id="OYR09214.1"/>
    </source>
</evidence>
<protein>
    <submittedName>
        <fullName evidence="5">Phage integrase family protein</fullName>
    </submittedName>
</protein>
<dbReference type="Proteomes" id="UP000216478">
    <property type="component" value="Unassembled WGS sequence"/>
</dbReference>
<proteinExistence type="inferred from homology"/>
<dbReference type="InterPro" id="IPR011010">
    <property type="entry name" value="DNA_brk_join_enz"/>
</dbReference>
<dbReference type="GO" id="GO:0006310">
    <property type="term" value="P:DNA recombination"/>
    <property type="evidence" value="ECO:0007669"/>
    <property type="project" value="UniProtKB-KW"/>
</dbReference>
<comment type="similarity">
    <text evidence="1">Belongs to the 'phage' integrase family.</text>
</comment>